<sequence>MDIIKAALLPHLLEIIGILLASLIGWAANAARSKWGIDIEARHREALHSALLNGARLALERGLGGQAAVSEILKHVQISVPDAVIGLDAGTEVLGNLAQAKLREVAQGAGGIQKLEAALKELSARRG</sequence>
<organism evidence="2 3">
    <name type="scientific">Paracoccus cavernae</name>
    <dbReference type="NCBI Taxonomy" id="1571207"/>
    <lineage>
        <taxon>Bacteria</taxon>
        <taxon>Pseudomonadati</taxon>
        <taxon>Pseudomonadota</taxon>
        <taxon>Alphaproteobacteria</taxon>
        <taxon>Rhodobacterales</taxon>
        <taxon>Paracoccaceae</taxon>
        <taxon>Paracoccus</taxon>
    </lineage>
</organism>
<keyword evidence="1" id="KW-1133">Transmembrane helix</keyword>
<protein>
    <submittedName>
        <fullName evidence="2">Uncharacterized protein</fullName>
    </submittedName>
</protein>
<dbReference type="EMBL" id="JAUFRC010000001">
    <property type="protein sequence ID" value="MDN3712108.1"/>
    <property type="molecule type" value="Genomic_DNA"/>
</dbReference>
<evidence type="ECO:0000256" key="1">
    <source>
        <dbReference type="SAM" id="Phobius"/>
    </source>
</evidence>
<dbReference type="RefSeq" id="WP_377683659.1">
    <property type="nucleotide sequence ID" value="NZ_JBHMDZ010000002.1"/>
</dbReference>
<gene>
    <name evidence="2" type="ORF">QWZ10_10455</name>
</gene>
<comment type="caution">
    <text evidence="2">The sequence shown here is derived from an EMBL/GenBank/DDBJ whole genome shotgun (WGS) entry which is preliminary data.</text>
</comment>
<keyword evidence="3" id="KW-1185">Reference proteome</keyword>
<dbReference type="Proteomes" id="UP001243846">
    <property type="component" value="Unassembled WGS sequence"/>
</dbReference>
<keyword evidence="1" id="KW-0812">Transmembrane</keyword>
<evidence type="ECO:0000313" key="2">
    <source>
        <dbReference type="EMBL" id="MDN3712108.1"/>
    </source>
</evidence>
<feature type="transmembrane region" description="Helical" evidence="1">
    <location>
        <begin position="6"/>
        <end position="28"/>
    </location>
</feature>
<accession>A0ABT8D5P7</accession>
<evidence type="ECO:0000313" key="3">
    <source>
        <dbReference type="Proteomes" id="UP001243846"/>
    </source>
</evidence>
<reference evidence="3" key="1">
    <citation type="journal article" date="2019" name="Int. J. Syst. Evol. Microbiol.">
        <title>The Global Catalogue of Microorganisms (GCM) 10K type strain sequencing project: providing services to taxonomists for standard genome sequencing and annotation.</title>
        <authorList>
            <consortium name="The Broad Institute Genomics Platform"/>
            <consortium name="The Broad Institute Genome Sequencing Center for Infectious Disease"/>
            <person name="Wu L."/>
            <person name="Ma J."/>
        </authorList>
    </citation>
    <scope>NUCLEOTIDE SEQUENCE [LARGE SCALE GENOMIC DNA]</scope>
    <source>
        <strain evidence="3">CECT 8482</strain>
    </source>
</reference>
<proteinExistence type="predicted"/>
<keyword evidence="1" id="KW-0472">Membrane</keyword>
<name>A0ABT8D5P7_9RHOB</name>